<dbReference type="Gene3D" id="1.10.630.10">
    <property type="entry name" value="Cytochrome P450"/>
    <property type="match status" value="1"/>
</dbReference>
<dbReference type="InterPro" id="IPR017972">
    <property type="entry name" value="Cyt_P450_CS"/>
</dbReference>
<sequence length="518" mass="59274">MFELLLVLGIFLLSLFKFFKNHTTYWKDRDVVGPEPIPVFGNLFSVIGSVQRNPVLQLYEWTKQYGKVYGIQEGWRNTLVVSDVNMLQDVFLKKFQFFHGRKLYPLAPDNETADDVDLFHANGGRWKRLRSLSNPTFTNNNLKNIMPTVIHSTQVMIDYLKEKADSGKFFNIHTYFQELTLDVTSRIALGQKGSKQFNNPNFKKVIGVFKRAPTTVFHIIGYVLPFLGPTLRKIVFGLFDYGIIQNPFKELMDALNEAVKTRKEERSRRDVEELDEFGKQRKDFIDFFLEAESEGQLDNVCVDFKASGMKLIKKLSTTEIGSQCLLFLLAGFDTTANTLAFTIYSLAKYPEFQDRIRTEIDEVIGSDDVSYDHLGKLQLLDYAVKEALRLYPVASFANSRQCMETTIVGNMIIEKGTYIQADVFAVHRDECLWGEDADEYNPDRWEYERNHQAASLSFGIGPRMCVGMRLANMISKIALVNILTNFRIIPSPQIDEEMELVGGSALQPKAVIVRLEAI</sequence>
<dbReference type="GO" id="GO:0004497">
    <property type="term" value="F:monooxygenase activity"/>
    <property type="evidence" value="ECO:0007669"/>
    <property type="project" value="UniProtKB-KW"/>
</dbReference>
<gene>
    <name evidence="11" type="ORF">QR680_003938</name>
</gene>
<feature type="binding site" description="axial binding residue" evidence="8">
    <location>
        <position position="465"/>
    </location>
    <ligand>
        <name>heme</name>
        <dbReference type="ChEBI" id="CHEBI:30413"/>
    </ligand>
    <ligandPart>
        <name>Fe</name>
        <dbReference type="ChEBI" id="CHEBI:18248"/>
    </ligandPart>
</feature>
<comment type="cofactor">
    <cofactor evidence="1 8">
        <name>heme</name>
        <dbReference type="ChEBI" id="CHEBI:30413"/>
    </cofactor>
</comment>
<accession>A0AA39LT59</accession>
<keyword evidence="6 8" id="KW-0408">Iron</keyword>
<keyword evidence="4 8" id="KW-0479">Metal-binding</keyword>
<keyword evidence="10" id="KW-0732">Signal</keyword>
<keyword evidence="12" id="KW-1185">Reference proteome</keyword>
<dbReference type="PANTHER" id="PTHR24292">
    <property type="entry name" value="CYTOCHROME P450"/>
    <property type="match status" value="1"/>
</dbReference>
<dbReference type="PRINTS" id="PR00463">
    <property type="entry name" value="EP450I"/>
</dbReference>
<dbReference type="GO" id="GO:0016705">
    <property type="term" value="F:oxidoreductase activity, acting on paired donors, with incorporation or reduction of molecular oxygen"/>
    <property type="evidence" value="ECO:0007669"/>
    <property type="project" value="InterPro"/>
</dbReference>
<evidence type="ECO:0000256" key="7">
    <source>
        <dbReference type="ARBA" id="ARBA00023033"/>
    </source>
</evidence>
<name>A0AA39LT59_9BILA</name>
<dbReference type="InterPro" id="IPR002401">
    <property type="entry name" value="Cyt_P450_E_grp-I"/>
</dbReference>
<evidence type="ECO:0000256" key="4">
    <source>
        <dbReference type="ARBA" id="ARBA00022723"/>
    </source>
</evidence>
<dbReference type="Pfam" id="PF00067">
    <property type="entry name" value="p450"/>
    <property type="match status" value="1"/>
</dbReference>
<dbReference type="AlphaFoldDB" id="A0AA39LT59"/>
<dbReference type="InterPro" id="IPR001128">
    <property type="entry name" value="Cyt_P450"/>
</dbReference>
<evidence type="ECO:0000256" key="8">
    <source>
        <dbReference type="PIRSR" id="PIRSR602401-1"/>
    </source>
</evidence>
<keyword evidence="3 8" id="KW-0349">Heme</keyword>
<evidence type="ECO:0000256" key="9">
    <source>
        <dbReference type="RuleBase" id="RU000461"/>
    </source>
</evidence>
<dbReference type="GO" id="GO:0005506">
    <property type="term" value="F:iron ion binding"/>
    <property type="evidence" value="ECO:0007669"/>
    <property type="project" value="InterPro"/>
</dbReference>
<dbReference type="InterPro" id="IPR050476">
    <property type="entry name" value="Insect_CytP450_Detox"/>
</dbReference>
<organism evidence="11 12">
    <name type="scientific">Steinernema hermaphroditum</name>
    <dbReference type="NCBI Taxonomy" id="289476"/>
    <lineage>
        <taxon>Eukaryota</taxon>
        <taxon>Metazoa</taxon>
        <taxon>Ecdysozoa</taxon>
        <taxon>Nematoda</taxon>
        <taxon>Chromadorea</taxon>
        <taxon>Rhabditida</taxon>
        <taxon>Tylenchina</taxon>
        <taxon>Panagrolaimomorpha</taxon>
        <taxon>Strongyloidoidea</taxon>
        <taxon>Steinernematidae</taxon>
        <taxon>Steinernema</taxon>
    </lineage>
</organism>
<proteinExistence type="inferred from homology"/>
<evidence type="ECO:0008006" key="13">
    <source>
        <dbReference type="Google" id="ProtNLM"/>
    </source>
</evidence>
<dbReference type="SUPFAM" id="SSF48264">
    <property type="entry name" value="Cytochrome P450"/>
    <property type="match status" value="1"/>
</dbReference>
<evidence type="ECO:0000256" key="10">
    <source>
        <dbReference type="SAM" id="SignalP"/>
    </source>
</evidence>
<dbReference type="PRINTS" id="PR00385">
    <property type="entry name" value="P450"/>
</dbReference>
<protein>
    <recommendedName>
        <fullName evidence="13">Cytochrome P450</fullName>
    </recommendedName>
</protein>
<dbReference type="CDD" id="cd11055">
    <property type="entry name" value="CYP3A-like"/>
    <property type="match status" value="1"/>
</dbReference>
<comment type="caution">
    <text evidence="11">The sequence shown here is derived from an EMBL/GenBank/DDBJ whole genome shotgun (WGS) entry which is preliminary data.</text>
</comment>
<reference evidence="11" key="1">
    <citation type="submission" date="2023-06" db="EMBL/GenBank/DDBJ databases">
        <title>Genomic analysis of the entomopathogenic nematode Steinernema hermaphroditum.</title>
        <authorList>
            <person name="Schwarz E.M."/>
            <person name="Heppert J.K."/>
            <person name="Baniya A."/>
            <person name="Schwartz H.T."/>
            <person name="Tan C.-H."/>
            <person name="Antoshechkin I."/>
            <person name="Sternberg P.W."/>
            <person name="Goodrich-Blair H."/>
            <person name="Dillman A.R."/>
        </authorList>
    </citation>
    <scope>NUCLEOTIDE SEQUENCE</scope>
    <source>
        <strain evidence="11">PS9179</strain>
        <tissue evidence="11">Whole animal</tissue>
    </source>
</reference>
<comment type="similarity">
    <text evidence="2 9">Belongs to the cytochrome P450 family.</text>
</comment>
<evidence type="ECO:0000256" key="3">
    <source>
        <dbReference type="ARBA" id="ARBA00022617"/>
    </source>
</evidence>
<feature type="chain" id="PRO_5041275355" description="Cytochrome P450" evidence="10">
    <location>
        <begin position="22"/>
        <end position="518"/>
    </location>
</feature>
<evidence type="ECO:0000256" key="6">
    <source>
        <dbReference type="ARBA" id="ARBA00023004"/>
    </source>
</evidence>
<dbReference type="FunFam" id="1.10.630.10:FF:000182">
    <property type="entry name" value="Cytochrome P450 3A4"/>
    <property type="match status" value="1"/>
</dbReference>
<evidence type="ECO:0000313" key="12">
    <source>
        <dbReference type="Proteomes" id="UP001175271"/>
    </source>
</evidence>
<dbReference type="Proteomes" id="UP001175271">
    <property type="component" value="Unassembled WGS sequence"/>
</dbReference>
<feature type="signal peptide" evidence="10">
    <location>
        <begin position="1"/>
        <end position="21"/>
    </location>
</feature>
<dbReference type="PANTHER" id="PTHR24292:SF102">
    <property type="entry name" value="CYTOCHROME P450 FAMILY-RELATED"/>
    <property type="match status" value="1"/>
</dbReference>
<evidence type="ECO:0000256" key="2">
    <source>
        <dbReference type="ARBA" id="ARBA00010617"/>
    </source>
</evidence>
<evidence type="ECO:0000256" key="1">
    <source>
        <dbReference type="ARBA" id="ARBA00001971"/>
    </source>
</evidence>
<dbReference type="EMBL" id="JAUCMV010000003">
    <property type="protein sequence ID" value="KAK0408410.1"/>
    <property type="molecule type" value="Genomic_DNA"/>
</dbReference>
<dbReference type="GO" id="GO:0020037">
    <property type="term" value="F:heme binding"/>
    <property type="evidence" value="ECO:0007669"/>
    <property type="project" value="InterPro"/>
</dbReference>
<keyword evidence="7 9" id="KW-0503">Monooxygenase</keyword>
<dbReference type="InterPro" id="IPR036396">
    <property type="entry name" value="Cyt_P450_sf"/>
</dbReference>
<dbReference type="PROSITE" id="PS00086">
    <property type="entry name" value="CYTOCHROME_P450"/>
    <property type="match status" value="1"/>
</dbReference>
<evidence type="ECO:0000313" key="11">
    <source>
        <dbReference type="EMBL" id="KAK0408410.1"/>
    </source>
</evidence>
<keyword evidence="5 9" id="KW-0560">Oxidoreductase</keyword>
<evidence type="ECO:0000256" key="5">
    <source>
        <dbReference type="ARBA" id="ARBA00023002"/>
    </source>
</evidence>